<comment type="caution">
    <text evidence="1">The sequence shown here is derived from an EMBL/GenBank/DDBJ whole genome shotgun (WGS) entry which is preliminary data.</text>
</comment>
<dbReference type="AlphaFoldDB" id="A0A8X6WI08"/>
<dbReference type="Proteomes" id="UP000887159">
    <property type="component" value="Unassembled WGS sequence"/>
</dbReference>
<dbReference type="EMBL" id="BMAU01021430">
    <property type="protein sequence ID" value="GFY35140.1"/>
    <property type="molecule type" value="Genomic_DNA"/>
</dbReference>
<organism evidence="1 2">
    <name type="scientific">Trichonephila clavipes</name>
    <name type="common">Golden silk orbweaver</name>
    <name type="synonym">Nephila clavipes</name>
    <dbReference type="NCBI Taxonomy" id="2585209"/>
    <lineage>
        <taxon>Eukaryota</taxon>
        <taxon>Metazoa</taxon>
        <taxon>Ecdysozoa</taxon>
        <taxon>Arthropoda</taxon>
        <taxon>Chelicerata</taxon>
        <taxon>Arachnida</taxon>
        <taxon>Araneae</taxon>
        <taxon>Araneomorphae</taxon>
        <taxon>Entelegynae</taxon>
        <taxon>Araneoidea</taxon>
        <taxon>Nephilidae</taxon>
        <taxon>Trichonephila</taxon>
    </lineage>
</organism>
<proteinExistence type="predicted"/>
<reference evidence="1" key="1">
    <citation type="submission" date="2020-08" db="EMBL/GenBank/DDBJ databases">
        <title>Multicomponent nature underlies the extraordinary mechanical properties of spider dragline silk.</title>
        <authorList>
            <person name="Kono N."/>
            <person name="Nakamura H."/>
            <person name="Mori M."/>
            <person name="Yoshida Y."/>
            <person name="Ohtoshi R."/>
            <person name="Malay A.D."/>
            <person name="Moran D.A.P."/>
            <person name="Tomita M."/>
            <person name="Numata K."/>
            <person name="Arakawa K."/>
        </authorList>
    </citation>
    <scope>NUCLEOTIDE SEQUENCE</scope>
</reference>
<sequence>MVLKVNDRRTSCPCHDEFRGPRSDYIRQRWAHLRPPERRETIGYMGSFLKVLPSFFPTVENSKRKRKRVHSKTGEILTNKNVLERLAAEESDRKNKFHQVNIKKDVKDPESFKIKQGPWVERLSTGQEVNHLNSLDKG</sequence>
<evidence type="ECO:0000313" key="2">
    <source>
        <dbReference type="Proteomes" id="UP000887159"/>
    </source>
</evidence>
<keyword evidence="2" id="KW-1185">Reference proteome</keyword>
<gene>
    <name evidence="1" type="ORF">TNCV_5045151</name>
</gene>
<name>A0A8X6WI08_TRICX</name>
<accession>A0A8X6WI08</accession>
<evidence type="ECO:0000313" key="1">
    <source>
        <dbReference type="EMBL" id="GFY35140.1"/>
    </source>
</evidence>
<protein>
    <submittedName>
        <fullName evidence="1">Uncharacterized protein</fullName>
    </submittedName>
</protein>